<dbReference type="EMBL" id="VDCV01000007">
    <property type="protein sequence ID" value="KAB5548300.1"/>
    <property type="molecule type" value="Genomic_DNA"/>
</dbReference>
<name>A0A5N5LZQ6_9ROSI</name>
<evidence type="ECO:0000313" key="2">
    <source>
        <dbReference type="EMBL" id="KAB5548300.1"/>
    </source>
</evidence>
<sequence>MMGCSLCFTLLTLKNILTCGALEVKQESNMVGVSVQAMEFQRRFEEKSKVCRYEKLKIQLSVQIFGPVEFWFSVMGPLTCKSTNISSF</sequence>
<gene>
    <name evidence="2" type="ORF">DKX38_011706</name>
</gene>
<keyword evidence="1" id="KW-0732">Signal</keyword>
<evidence type="ECO:0000313" key="3">
    <source>
        <dbReference type="Proteomes" id="UP000326939"/>
    </source>
</evidence>
<organism evidence="2 3">
    <name type="scientific">Salix brachista</name>
    <dbReference type="NCBI Taxonomy" id="2182728"/>
    <lineage>
        <taxon>Eukaryota</taxon>
        <taxon>Viridiplantae</taxon>
        <taxon>Streptophyta</taxon>
        <taxon>Embryophyta</taxon>
        <taxon>Tracheophyta</taxon>
        <taxon>Spermatophyta</taxon>
        <taxon>Magnoliopsida</taxon>
        <taxon>eudicotyledons</taxon>
        <taxon>Gunneridae</taxon>
        <taxon>Pentapetalae</taxon>
        <taxon>rosids</taxon>
        <taxon>fabids</taxon>
        <taxon>Malpighiales</taxon>
        <taxon>Salicaceae</taxon>
        <taxon>Saliceae</taxon>
        <taxon>Salix</taxon>
    </lineage>
</organism>
<feature type="signal peptide" evidence="1">
    <location>
        <begin position="1"/>
        <end position="21"/>
    </location>
</feature>
<reference evidence="3" key="1">
    <citation type="journal article" date="2019" name="Gigascience">
        <title>De novo genome assembly of the endangered Acer yangbiense, a plant species with extremely small populations endemic to Yunnan Province, China.</title>
        <authorList>
            <person name="Yang J."/>
            <person name="Wariss H.M."/>
            <person name="Tao L."/>
            <person name="Zhang R."/>
            <person name="Yun Q."/>
            <person name="Hollingsworth P."/>
            <person name="Dao Z."/>
            <person name="Luo G."/>
            <person name="Guo H."/>
            <person name="Ma Y."/>
            <person name="Sun W."/>
        </authorList>
    </citation>
    <scope>NUCLEOTIDE SEQUENCE [LARGE SCALE GENOMIC DNA]</scope>
    <source>
        <strain evidence="3">cv. br00</strain>
    </source>
</reference>
<keyword evidence="3" id="KW-1185">Reference proteome</keyword>
<proteinExistence type="predicted"/>
<evidence type="ECO:0000256" key="1">
    <source>
        <dbReference type="SAM" id="SignalP"/>
    </source>
</evidence>
<dbReference type="Proteomes" id="UP000326939">
    <property type="component" value="Chromosome 7"/>
</dbReference>
<dbReference type="AlphaFoldDB" id="A0A5N5LZQ6"/>
<accession>A0A5N5LZQ6</accession>
<evidence type="ECO:0008006" key="4">
    <source>
        <dbReference type="Google" id="ProtNLM"/>
    </source>
</evidence>
<feature type="chain" id="PRO_5024334932" description="Secreted protein" evidence="1">
    <location>
        <begin position="22"/>
        <end position="88"/>
    </location>
</feature>
<protein>
    <recommendedName>
        <fullName evidence="4">Secreted protein</fullName>
    </recommendedName>
</protein>
<comment type="caution">
    <text evidence="2">The sequence shown here is derived from an EMBL/GenBank/DDBJ whole genome shotgun (WGS) entry which is preliminary data.</text>
</comment>